<accession>A0A5S4V2E5</accession>
<evidence type="ECO:0000259" key="6">
    <source>
        <dbReference type="PROSITE" id="PS50901"/>
    </source>
</evidence>
<dbReference type="Gene3D" id="3.40.50.300">
    <property type="entry name" value="P-loop containing nucleotide triphosphate hydrolases"/>
    <property type="match status" value="3"/>
</dbReference>
<dbReference type="GO" id="GO:0003677">
    <property type="term" value="F:DNA binding"/>
    <property type="evidence" value="ECO:0007669"/>
    <property type="project" value="InterPro"/>
</dbReference>
<dbReference type="SMART" id="SM00382">
    <property type="entry name" value="AAA"/>
    <property type="match status" value="2"/>
</dbReference>
<dbReference type="Pfam" id="PF01580">
    <property type="entry name" value="FtsK_SpoIIIE"/>
    <property type="match status" value="1"/>
</dbReference>
<sequence>MDRPPPEHAPPGDPQLALPPRAPDPVAPGFPWLAAIAPLAGAAVLWAVTGSALSLAFAALGPLVAVASVVDARRQGRRARRRGAAERAALLAELRSAVADRHAGERAARWRRVTSAREIVDGARPLDWRAGPPGRVVLGHGTVASGVRVDGVPADDHDRALLRAAGALDDAPVVASLAGGIGVVGIEPVADALARALVVQVTHGGRPDEVGIAVPAGEAWGWSTPLPHRSGPTALRVVGRSERDATTTPSAPTDADGVATIAVADAAEHLPPGLETLVRVEDHRRAVIERRGEAAGPTRIVPDLVGAVEASEWADRVRAMAERERWGPESGVPARIAFDALEQPASDDGSRTTLRAVVGQSALGPLALDLVEHGPHAIVAGTTGSGKSEFLVAWLAALATCHPPDRVSFLLVDFKGGAAFEPLRGLPHVTGIVTDLDEAEAERAVLSLRAELRHREAVLLAEGERDLAALPDRVVLPRLVLVVDEYQAMIDRFPDLGPVVADVAARGRSLGVHLVLASQRPNGVVREQVSANCAIRVSLRVRQRADSVAVVGTDAAAAIRPDTPGRGVVDAGDGCPVVFQSAMVDPGTLERLRRSTSDMAAARRPWVDPLPARVAQSALIRLVRAATPARDAEETERGPALDFGILDDPERQRHVPATWTPESDGHLLILGEPGSGRSTALAALAEAATAIRVDVRRLVRPASARWDTLRALVEDDRRTTTSCLLLVDDLDVAFRDWPDDHRIAAVGMLERLLREGRERGLGIAASAGSTHRLPAGLRESFGSTVLLRHPTRTDLAQAGGSAALWRSGDPPGSGQWRERRLQVVDVPSLPSDPGAEARPLRVGTAAVTAVVSMRPRADAATLRGLGHEPVLLEPGLDAVARAAIAAGGGAGHPLVIVGDADAWTANWTLTALVREEAAIVVHGGSREFRVFAAGSALPPLLDDPVAQCWLAPPGGEPMRCAWPVHVDN</sequence>
<reference evidence="7 8" key="1">
    <citation type="submission" date="2019-08" db="EMBL/GenBank/DDBJ databases">
        <authorList>
            <person name="Hu J."/>
        </authorList>
    </citation>
    <scope>NUCLEOTIDE SEQUENCE [LARGE SCALE GENOMIC DNA]</scope>
    <source>
        <strain evidence="7 8">NEAU-184</strain>
    </source>
</reference>
<dbReference type="SUPFAM" id="SSF52540">
    <property type="entry name" value="P-loop containing nucleoside triphosphate hydrolases"/>
    <property type="match status" value="2"/>
</dbReference>
<feature type="transmembrane region" description="Helical" evidence="5">
    <location>
        <begin position="30"/>
        <end position="48"/>
    </location>
</feature>
<dbReference type="EMBL" id="VSSB01000001">
    <property type="protein sequence ID" value="TYL52388.1"/>
    <property type="molecule type" value="Genomic_DNA"/>
</dbReference>
<dbReference type="Proteomes" id="UP000325243">
    <property type="component" value="Unassembled WGS sequence"/>
</dbReference>
<dbReference type="AlphaFoldDB" id="A0A5S4V2E5"/>
<organism evidence="7 8">
    <name type="scientific">Agromyces mariniharenae</name>
    <dbReference type="NCBI Taxonomy" id="2604423"/>
    <lineage>
        <taxon>Bacteria</taxon>
        <taxon>Bacillati</taxon>
        <taxon>Actinomycetota</taxon>
        <taxon>Actinomycetes</taxon>
        <taxon>Micrococcales</taxon>
        <taxon>Microbacteriaceae</taxon>
        <taxon>Agromyces</taxon>
    </lineage>
</organism>
<evidence type="ECO:0000256" key="2">
    <source>
        <dbReference type="ARBA" id="ARBA00022840"/>
    </source>
</evidence>
<feature type="domain" description="FtsK" evidence="6">
    <location>
        <begin position="363"/>
        <end position="548"/>
    </location>
</feature>
<protein>
    <recommendedName>
        <fullName evidence="6">FtsK domain-containing protein</fullName>
    </recommendedName>
</protein>
<dbReference type="PROSITE" id="PS50901">
    <property type="entry name" value="FTSK"/>
    <property type="match status" value="1"/>
</dbReference>
<dbReference type="PANTHER" id="PTHR22683">
    <property type="entry name" value="SPORULATION PROTEIN RELATED"/>
    <property type="match status" value="1"/>
</dbReference>
<name>A0A5S4V2E5_9MICO</name>
<keyword evidence="1 3" id="KW-0547">Nucleotide-binding</keyword>
<proteinExistence type="predicted"/>
<keyword evidence="5" id="KW-0472">Membrane</keyword>
<keyword evidence="5" id="KW-0812">Transmembrane</keyword>
<feature type="region of interest" description="Disordered" evidence="4">
    <location>
        <begin position="1"/>
        <end position="22"/>
    </location>
</feature>
<dbReference type="InterPro" id="IPR003593">
    <property type="entry name" value="AAA+_ATPase"/>
</dbReference>
<dbReference type="GO" id="GO:0005524">
    <property type="term" value="F:ATP binding"/>
    <property type="evidence" value="ECO:0007669"/>
    <property type="project" value="UniProtKB-UniRule"/>
</dbReference>
<dbReference type="RefSeq" id="WP_148731853.1">
    <property type="nucleotide sequence ID" value="NZ_VSSB01000001.1"/>
</dbReference>
<dbReference type="InterPro" id="IPR050206">
    <property type="entry name" value="FtsK/SpoIIIE/SftA"/>
</dbReference>
<feature type="transmembrane region" description="Helical" evidence="5">
    <location>
        <begin position="54"/>
        <end position="72"/>
    </location>
</feature>
<gene>
    <name evidence="7" type="ORF">FYC51_01070</name>
</gene>
<keyword evidence="8" id="KW-1185">Reference proteome</keyword>
<dbReference type="InterPro" id="IPR027417">
    <property type="entry name" value="P-loop_NTPase"/>
</dbReference>
<keyword evidence="5" id="KW-1133">Transmembrane helix</keyword>
<keyword evidence="2 3" id="KW-0067">ATP-binding</keyword>
<comment type="caution">
    <text evidence="7">The sequence shown here is derived from an EMBL/GenBank/DDBJ whole genome shotgun (WGS) entry which is preliminary data.</text>
</comment>
<evidence type="ECO:0000256" key="1">
    <source>
        <dbReference type="ARBA" id="ARBA00022741"/>
    </source>
</evidence>
<evidence type="ECO:0000313" key="7">
    <source>
        <dbReference type="EMBL" id="TYL52388.1"/>
    </source>
</evidence>
<dbReference type="CDD" id="cd01127">
    <property type="entry name" value="TrwB_TraG_TraD_VirD4"/>
    <property type="match status" value="1"/>
</dbReference>
<evidence type="ECO:0000256" key="4">
    <source>
        <dbReference type="SAM" id="MobiDB-lite"/>
    </source>
</evidence>
<feature type="binding site" evidence="3">
    <location>
        <begin position="381"/>
        <end position="388"/>
    </location>
    <ligand>
        <name>ATP</name>
        <dbReference type="ChEBI" id="CHEBI:30616"/>
    </ligand>
</feature>
<evidence type="ECO:0000313" key="8">
    <source>
        <dbReference type="Proteomes" id="UP000325243"/>
    </source>
</evidence>
<evidence type="ECO:0000256" key="5">
    <source>
        <dbReference type="SAM" id="Phobius"/>
    </source>
</evidence>
<dbReference type="PANTHER" id="PTHR22683:SF1">
    <property type="entry name" value="TYPE VII SECRETION SYSTEM PROTEIN ESSC"/>
    <property type="match status" value="1"/>
</dbReference>
<evidence type="ECO:0000256" key="3">
    <source>
        <dbReference type="PROSITE-ProRule" id="PRU00289"/>
    </source>
</evidence>
<dbReference type="InterPro" id="IPR002543">
    <property type="entry name" value="FtsK_dom"/>
</dbReference>